<dbReference type="GO" id="GO:0009244">
    <property type="term" value="P:lipopolysaccharide core region biosynthetic process"/>
    <property type="evidence" value="ECO:0007669"/>
    <property type="project" value="TreeGrafter"/>
</dbReference>
<dbReference type="STRING" id="1631356.VV01_18555"/>
<evidence type="ECO:0000313" key="4">
    <source>
        <dbReference type="Proteomes" id="UP000037397"/>
    </source>
</evidence>
<proteinExistence type="predicted"/>
<keyword evidence="2" id="KW-0808">Transferase</keyword>
<dbReference type="CDD" id="cd03789">
    <property type="entry name" value="GT9_LPS_heptosyltransferase"/>
    <property type="match status" value="1"/>
</dbReference>
<dbReference type="InterPro" id="IPR002201">
    <property type="entry name" value="Glyco_trans_9"/>
</dbReference>
<keyword evidence="1" id="KW-0328">Glycosyltransferase</keyword>
<dbReference type="SUPFAM" id="SSF53756">
    <property type="entry name" value="UDP-Glycosyltransferase/glycogen phosphorylase"/>
    <property type="match status" value="1"/>
</dbReference>
<dbReference type="EMBL" id="LAIR01000002">
    <property type="protein sequence ID" value="KNX39589.1"/>
    <property type="molecule type" value="Genomic_DNA"/>
</dbReference>
<organism evidence="3 4">
    <name type="scientific">Luteipulveratus halotolerans</name>
    <dbReference type="NCBI Taxonomy" id="1631356"/>
    <lineage>
        <taxon>Bacteria</taxon>
        <taxon>Bacillati</taxon>
        <taxon>Actinomycetota</taxon>
        <taxon>Actinomycetes</taxon>
        <taxon>Micrococcales</taxon>
        <taxon>Dermacoccaceae</taxon>
        <taxon>Luteipulveratus</taxon>
    </lineage>
</organism>
<evidence type="ECO:0008006" key="5">
    <source>
        <dbReference type="Google" id="ProtNLM"/>
    </source>
</evidence>
<keyword evidence="4" id="KW-1185">Reference proteome</keyword>
<gene>
    <name evidence="3" type="ORF">VV01_18555</name>
</gene>
<accession>A0A0L6CPA3</accession>
<dbReference type="GO" id="GO:0005829">
    <property type="term" value="C:cytosol"/>
    <property type="evidence" value="ECO:0007669"/>
    <property type="project" value="TreeGrafter"/>
</dbReference>
<evidence type="ECO:0000256" key="1">
    <source>
        <dbReference type="ARBA" id="ARBA00022676"/>
    </source>
</evidence>
<dbReference type="RefSeq" id="WP_050672023.1">
    <property type="nucleotide sequence ID" value="NZ_LAIR01000002.1"/>
</dbReference>
<evidence type="ECO:0000256" key="2">
    <source>
        <dbReference type="ARBA" id="ARBA00022679"/>
    </source>
</evidence>
<name>A0A0L6CPA3_9MICO</name>
<evidence type="ECO:0000313" key="3">
    <source>
        <dbReference type="EMBL" id="KNX39589.1"/>
    </source>
</evidence>
<dbReference type="Gene3D" id="3.40.50.2000">
    <property type="entry name" value="Glycogen Phosphorylase B"/>
    <property type="match status" value="2"/>
</dbReference>
<dbReference type="Pfam" id="PF01075">
    <property type="entry name" value="Glyco_transf_9"/>
    <property type="match status" value="1"/>
</dbReference>
<dbReference type="OrthoDB" id="9807356at2"/>
<reference evidence="4" key="1">
    <citation type="submission" date="2015-03" db="EMBL/GenBank/DDBJ databases">
        <title>Luteipulveratus halotolerans sp. nov., a novel actinobacterium (Dermacoccaceae) from Sarawak, Malaysia.</title>
        <authorList>
            <person name="Juboi H."/>
            <person name="Basik A."/>
            <person name="Shamsul S.S."/>
            <person name="Arnold P."/>
            <person name="Schmitt E.K."/>
            <person name="Sanglier J.-J."/>
            <person name="Yeo T."/>
        </authorList>
    </citation>
    <scope>NUCLEOTIDE SEQUENCE [LARGE SCALE GENOMIC DNA]</scope>
    <source>
        <strain evidence="4">C296001</strain>
    </source>
</reference>
<dbReference type="Proteomes" id="UP000037397">
    <property type="component" value="Unassembled WGS sequence"/>
</dbReference>
<sequence length="318" mass="34038">MRRRALVLRALGLGDALTAVAALRGLRRLLPEHEIVLAGPEDVGGWLADLRVVDRVLPIAGLSTALAWSGPAPEVAVNLHGRGPESHRRLQTLRPHRMIGFANGAAGFSCGPAWPGGLHEVDRWCFLMRSSGVACSPQDLRLPVRTRPSARPYVLIHPGASAAARRWPVHRWHAVVRAITRHTEVRVTGTWGERRLGRDVTQGLRGAHDLCGRLDVSGLAAQVAGATAVLSTDTGIAHLATALGTPSVTLFGPTSPVRWGPSIDTARHLVLWREDVPTLADPHAICIDPRLDAVGVPEVLQALGQVTRRPSSRAAVSS</sequence>
<comment type="caution">
    <text evidence="3">The sequence shown here is derived from an EMBL/GenBank/DDBJ whole genome shotgun (WGS) entry which is preliminary data.</text>
</comment>
<dbReference type="InterPro" id="IPR051199">
    <property type="entry name" value="LPS_LOS_Heptosyltrfase"/>
</dbReference>
<dbReference type="PANTHER" id="PTHR30160:SF1">
    <property type="entry name" value="LIPOPOLYSACCHARIDE 1,2-N-ACETYLGLUCOSAMINETRANSFERASE-RELATED"/>
    <property type="match status" value="1"/>
</dbReference>
<protein>
    <recommendedName>
        <fullName evidence="5">Glycosyl transferase family 9</fullName>
    </recommendedName>
</protein>
<dbReference type="PANTHER" id="PTHR30160">
    <property type="entry name" value="TETRAACYLDISACCHARIDE 4'-KINASE-RELATED"/>
    <property type="match status" value="1"/>
</dbReference>
<dbReference type="AlphaFoldDB" id="A0A0L6CPA3"/>
<dbReference type="GO" id="GO:0008713">
    <property type="term" value="F:ADP-heptose-lipopolysaccharide heptosyltransferase activity"/>
    <property type="evidence" value="ECO:0007669"/>
    <property type="project" value="TreeGrafter"/>
</dbReference>